<dbReference type="EC" id="2.1.1.100" evidence="5"/>
<keyword evidence="3 5" id="KW-1133">Transmembrane helix</keyword>
<dbReference type="Gene3D" id="1.20.120.1630">
    <property type="match status" value="1"/>
</dbReference>
<keyword evidence="5" id="KW-0949">S-adenosyl-L-methionine</keyword>
<keyword evidence="5" id="KW-0808">Transferase</keyword>
<name>A0A2J6S228_HYAVF</name>
<feature type="transmembrane region" description="Helical" evidence="5">
    <location>
        <begin position="181"/>
        <end position="198"/>
    </location>
</feature>
<proteinExistence type="inferred from homology"/>
<dbReference type="OrthoDB" id="422086at2759"/>
<evidence type="ECO:0000313" key="7">
    <source>
        <dbReference type="Proteomes" id="UP000235786"/>
    </source>
</evidence>
<dbReference type="EMBL" id="KZ613940">
    <property type="protein sequence ID" value="PMD44824.1"/>
    <property type="molecule type" value="Genomic_DNA"/>
</dbReference>
<evidence type="ECO:0000256" key="4">
    <source>
        <dbReference type="ARBA" id="ARBA00023136"/>
    </source>
</evidence>
<gene>
    <name evidence="6" type="ORF">L207DRAFT_419997</name>
</gene>
<feature type="transmembrane region" description="Helical" evidence="5">
    <location>
        <begin position="93"/>
        <end position="115"/>
    </location>
</feature>
<dbReference type="GO" id="GO:0005789">
    <property type="term" value="C:endoplasmic reticulum membrane"/>
    <property type="evidence" value="ECO:0007669"/>
    <property type="project" value="UniProtKB-SubCell"/>
</dbReference>
<protein>
    <recommendedName>
        <fullName evidence="5">Protein-S-isoprenylcysteine O-methyltransferase</fullName>
        <ecNumber evidence="5">2.1.1.100</ecNumber>
    </recommendedName>
</protein>
<evidence type="ECO:0000256" key="5">
    <source>
        <dbReference type="RuleBase" id="RU362022"/>
    </source>
</evidence>
<dbReference type="PANTHER" id="PTHR12714">
    <property type="entry name" value="PROTEIN-S ISOPRENYLCYSTEINE O-METHYLTRANSFERASE"/>
    <property type="match status" value="1"/>
</dbReference>
<keyword evidence="5" id="KW-0489">Methyltransferase</keyword>
<sequence>MAVPDIGRLSLTVCIFLGTYTTFLCGRPPNPTPYNSKEADSMKFAVTPSTLLIRSSISVALGILHAILCFTYPSPPPLLCPNSSFLNPSIFTWTPRSIFAVTIILFGSAVRLYAFRTLGQNFTFRLAKPKTFITSGMYRYVQHPSYTGRALNIFGNLILLQTPGGVVGCWLPSWIVSATPLWGALFIFFAGGTVWVTRKRVSEEEAMMKEAFGDKWEAWHKKTSRFVPGLF</sequence>
<evidence type="ECO:0000256" key="3">
    <source>
        <dbReference type="ARBA" id="ARBA00022989"/>
    </source>
</evidence>
<dbReference type="AlphaFoldDB" id="A0A2J6S228"/>
<dbReference type="Proteomes" id="UP000235786">
    <property type="component" value="Unassembled WGS sequence"/>
</dbReference>
<dbReference type="GO" id="GO:0004671">
    <property type="term" value="F:protein C-terminal S-isoprenylcysteine carboxyl O-methyltransferase activity"/>
    <property type="evidence" value="ECO:0007669"/>
    <property type="project" value="UniProtKB-EC"/>
</dbReference>
<keyword evidence="4 5" id="KW-0472">Membrane</keyword>
<evidence type="ECO:0000313" key="6">
    <source>
        <dbReference type="EMBL" id="PMD44824.1"/>
    </source>
</evidence>
<dbReference type="PANTHER" id="PTHR12714:SF9">
    <property type="entry name" value="PROTEIN-S-ISOPRENYLCYSTEINE O-METHYLTRANSFERASE"/>
    <property type="match status" value="1"/>
</dbReference>
<keyword evidence="7" id="KW-1185">Reference proteome</keyword>
<feature type="transmembrane region" description="Helical" evidence="5">
    <location>
        <begin position="153"/>
        <end position="175"/>
    </location>
</feature>
<dbReference type="InterPro" id="IPR007269">
    <property type="entry name" value="ICMT_MeTrfase"/>
</dbReference>
<dbReference type="Pfam" id="PF04140">
    <property type="entry name" value="ICMT"/>
    <property type="match status" value="1"/>
</dbReference>
<reference evidence="6 7" key="1">
    <citation type="submission" date="2016-04" db="EMBL/GenBank/DDBJ databases">
        <title>A degradative enzymes factory behind the ericoid mycorrhizal symbiosis.</title>
        <authorList>
            <consortium name="DOE Joint Genome Institute"/>
            <person name="Martino E."/>
            <person name="Morin E."/>
            <person name="Grelet G."/>
            <person name="Kuo A."/>
            <person name="Kohler A."/>
            <person name="Daghino S."/>
            <person name="Barry K."/>
            <person name="Choi C."/>
            <person name="Cichocki N."/>
            <person name="Clum A."/>
            <person name="Copeland A."/>
            <person name="Hainaut M."/>
            <person name="Haridas S."/>
            <person name="Labutti K."/>
            <person name="Lindquist E."/>
            <person name="Lipzen A."/>
            <person name="Khouja H.-R."/>
            <person name="Murat C."/>
            <person name="Ohm R."/>
            <person name="Olson A."/>
            <person name="Spatafora J."/>
            <person name="Veneault-Fourrey C."/>
            <person name="Henrissat B."/>
            <person name="Grigoriev I."/>
            <person name="Martin F."/>
            <person name="Perotto S."/>
        </authorList>
    </citation>
    <scope>NUCLEOTIDE SEQUENCE [LARGE SCALE GENOMIC DNA]</scope>
    <source>
        <strain evidence="6 7">F</strain>
    </source>
</reference>
<keyword evidence="2 5" id="KW-0812">Transmembrane</keyword>
<accession>A0A2J6S228</accession>
<dbReference type="STRING" id="1149755.A0A2J6S228"/>
<keyword evidence="5" id="KW-0256">Endoplasmic reticulum</keyword>
<evidence type="ECO:0000256" key="1">
    <source>
        <dbReference type="ARBA" id="ARBA00004141"/>
    </source>
</evidence>
<organism evidence="6 7">
    <name type="scientific">Hyaloscypha variabilis (strain UAMH 11265 / GT02V1 / F)</name>
    <name type="common">Meliniomyces variabilis</name>
    <dbReference type="NCBI Taxonomy" id="1149755"/>
    <lineage>
        <taxon>Eukaryota</taxon>
        <taxon>Fungi</taxon>
        <taxon>Dikarya</taxon>
        <taxon>Ascomycota</taxon>
        <taxon>Pezizomycotina</taxon>
        <taxon>Leotiomycetes</taxon>
        <taxon>Helotiales</taxon>
        <taxon>Hyaloscyphaceae</taxon>
        <taxon>Hyaloscypha</taxon>
        <taxon>Hyaloscypha variabilis</taxon>
    </lineage>
</organism>
<evidence type="ECO:0000256" key="2">
    <source>
        <dbReference type="ARBA" id="ARBA00022692"/>
    </source>
</evidence>
<comment type="catalytic activity">
    <reaction evidence="5">
        <text>[protein]-C-terminal S-[(2E,6E)-farnesyl]-L-cysteine + S-adenosyl-L-methionine = [protein]-C-terminal S-[(2E,6E)-farnesyl]-L-cysteine methyl ester + S-adenosyl-L-homocysteine</text>
        <dbReference type="Rhea" id="RHEA:21672"/>
        <dbReference type="Rhea" id="RHEA-COMP:12125"/>
        <dbReference type="Rhea" id="RHEA-COMP:12126"/>
        <dbReference type="ChEBI" id="CHEBI:57856"/>
        <dbReference type="ChEBI" id="CHEBI:59789"/>
        <dbReference type="ChEBI" id="CHEBI:90510"/>
        <dbReference type="ChEBI" id="CHEBI:90511"/>
        <dbReference type="EC" id="2.1.1.100"/>
    </reaction>
</comment>
<comment type="subcellular location">
    <subcellularLocation>
        <location evidence="5">Endoplasmic reticulum membrane</location>
        <topology evidence="5">Multi-pass membrane protein</topology>
    </subcellularLocation>
    <subcellularLocation>
        <location evidence="1">Membrane</location>
        <topology evidence="1">Multi-pass membrane protein</topology>
    </subcellularLocation>
</comment>
<dbReference type="GO" id="GO:0032259">
    <property type="term" value="P:methylation"/>
    <property type="evidence" value="ECO:0007669"/>
    <property type="project" value="UniProtKB-KW"/>
</dbReference>
<feature type="transmembrane region" description="Helical" evidence="5">
    <location>
        <begin position="51"/>
        <end position="73"/>
    </location>
</feature>
<comment type="similarity">
    <text evidence="5">Belongs to the class VI-like SAM-binding methyltransferase superfamily. Isoprenylcysteine carboxyl methyltransferase family.</text>
</comment>